<accession>A0A916ZX78</accession>
<dbReference type="RefSeq" id="WP_188911761.1">
    <property type="nucleotide sequence ID" value="NZ_BMIQ01000007.1"/>
</dbReference>
<dbReference type="Proteomes" id="UP000644699">
    <property type="component" value="Unassembled WGS sequence"/>
</dbReference>
<evidence type="ECO:0000313" key="3">
    <source>
        <dbReference type="Proteomes" id="UP000644699"/>
    </source>
</evidence>
<dbReference type="InterPro" id="IPR018705">
    <property type="entry name" value="DUF2134_membrane"/>
</dbReference>
<sequence>MTGAARRFVGARRGAIAIVFAILAPALLCACVLAADVGTLYLDRRALQKAVDAAALAAARRPATAEAEARRMLAANGAADARFEIGFGHYAFDAAVRPERRFEARPSLDNAVSVAASRTVPLYFARLFGREIQTIGATARAAIRPEVSFSIGSRLASVEPNLLPPLLGADLGLSVLDYRALLRANAPLGAMLARLAATTGLPPGATVGAVLDRPVRLRLLLGASADALAELGDAGGAAAARQAGRSVLAGAIDLAPGEVLRVDDRLLVVPLDGPGRALSGRVSVLGLLSAAIGRHDEGNAVAARLALPGIATAALDLLLGEGLQRLPPIALGNAPIALGTAQARLRLALRTGGLGASLGAELDLPLEAVLAGARVELVSASCSGDPARREVRLLAYPGLLRVSLGRSSKPLEAIGVEDSPARATILSLPLLRVEAASTVAVRQDMPVPLVFRGTEIGDGTTRTARTKLFASSLVASLFGEASLTVHAGPLGLAPALPWELKGVLATLAAPIDDLLGAALSLAGIGLGEVDVRVDDLVCSDVRLVG</sequence>
<protein>
    <recommendedName>
        <fullName evidence="1">DUF2134 domain-containing protein</fullName>
    </recommendedName>
</protein>
<reference evidence="2" key="2">
    <citation type="submission" date="2020-09" db="EMBL/GenBank/DDBJ databases">
        <authorList>
            <person name="Sun Q."/>
            <person name="Zhou Y."/>
        </authorList>
    </citation>
    <scope>NUCLEOTIDE SEQUENCE</scope>
    <source>
        <strain evidence="2">CGMCC 1.15367</strain>
    </source>
</reference>
<feature type="domain" description="DUF2134" evidence="1">
    <location>
        <begin position="54"/>
        <end position="141"/>
    </location>
</feature>
<organism evidence="2 3">
    <name type="scientific">Aureimonas endophytica</name>
    <dbReference type="NCBI Taxonomy" id="2027858"/>
    <lineage>
        <taxon>Bacteria</taxon>
        <taxon>Pseudomonadati</taxon>
        <taxon>Pseudomonadota</taxon>
        <taxon>Alphaproteobacteria</taxon>
        <taxon>Hyphomicrobiales</taxon>
        <taxon>Aurantimonadaceae</taxon>
        <taxon>Aureimonas</taxon>
    </lineage>
</organism>
<dbReference type="PROSITE" id="PS51257">
    <property type="entry name" value="PROKAR_LIPOPROTEIN"/>
    <property type="match status" value="1"/>
</dbReference>
<evidence type="ECO:0000259" key="1">
    <source>
        <dbReference type="Pfam" id="PF09977"/>
    </source>
</evidence>
<dbReference type="Pfam" id="PF09977">
    <property type="entry name" value="Tad_C"/>
    <property type="match status" value="1"/>
</dbReference>
<dbReference type="EMBL" id="BMIQ01000007">
    <property type="protein sequence ID" value="GGE17628.1"/>
    <property type="molecule type" value="Genomic_DNA"/>
</dbReference>
<dbReference type="AlphaFoldDB" id="A0A916ZX78"/>
<name>A0A916ZX78_9HYPH</name>
<keyword evidence="3" id="KW-1185">Reference proteome</keyword>
<evidence type="ECO:0000313" key="2">
    <source>
        <dbReference type="EMBL" id="GGE17628.1"/>
    </source>
</evidence>
<reference evidence="2" key="1">
    <citation type="journal article" date="2014" name="Int. J. Syst. Evol. Microbiol.">
        <title>Complete genome sequence of Corynebacterium casei LMG S-19264T (=DSM 44701T), isolated from a smear-ripened cheese.</title>
        <authorList>
            <consortium name="US DOE Joint Genome Institute (JGI-PGF)"/>
            <person name="Walter F."/>
            <person name="Albersmeier A."/>
            <person name="Kalinowski J."/>
            <person name="Ruckert C."/>
        </authorList>
    </citation>
    <scope>NUCLEOTIDE SEQUENCE</scope>
    <source>
        <strain evidence="2">CGMCC 1.15367</strain>
    </source>
</reference>
<comment type="caution">
    <text evidence="2">The sequence shown here is derived from an EMBL/GenBank/DDBJ whole genome shotgun (WGS) entry which is preliminary data.</text>
</comment>
<gene>
    <name evidence="2" type="ORF">GCM10011390_40960</name>
</gene>
<proteinExistence type="predicted"/>